<evidence type="ECO:0000256" key="1">
    <source>
        <dbReference type="ARBA" id="ARBA00004606"/>
    </source>
</evidence>
<dbReference type="PANTHER" id="PTHR45719">
    <property type="entry name" value="GLYCOSYLTRANSFERASE"/>
    <property type="match status" value="1"/>
</dbReference>
<evidence type="ECO:0000313" key="7">
    <source>
        <dbReference type="Proteomes" id="UP001165190"/>
    </source>
</evidence>
<dbReference type="InterPro" id="IPR044610">
    <property type="entry name" value="GLCAT14A/B/C"/>
</dbReference>
<comment type="subcellular location">
    <subcellularLocation>
        <location evidence="1">Membrane</location>
        <topology evidence="1">Single-pass type II membrane protein</topology>
    </subcellularLocation>
</comment>
<dbReference type="InterPro" id="IPR003406">
    <property type="entry name" value="Glyco_trans_14"/>
</dbReference>
<comment type="caution">
    <text evidence="6">The sequence shown here is derived from an EMBL/GenBank/DDBJ whole genome shotgun (WGS) entry which is preliminary data.</text>
</comment>
<dbReference type="Proteomes" id="UP001165190">
    <property type="component" value="Unassembled WGS sequence"/>
</dbReference>
<organism evidence="6 7">
    <name type="scientific">Hibiscus trionum</name>
    <name type="common">Flower of an hour</name>
    <dbReference type="NCBI Taxonomy" id="183268"/>
    <lineage>
        <taxon>Eukaryota</taxon>
        <taxon>Viridiplantae</taxon>
        <taxon>Streptophyta</taxon>
        <taxon>Embryophyta</taxon>
        <taxon>Tracheophyta</taxon>
        <taxon>Spermatophyta</taxon>
        <taxon>Magnoliopsida</taxon>
        <taxon>eudicotyledons</taxon>
        <taxon>Gunneridae</taxon>
        <taxon>Pentapetalae</taxon>
        <taxon>rosids</taxon>
        <taxon>malvids</taxon>
        <taxon>Malvales</taxon>
        <taxon>Malvaceae</taxon>
        <taxon>Malvoideae</taxon>
        <taxon>Hibiscus</taxon>
    </lineage>
</organism>
<keyword evidence="4" id="KW-0472">Membrane</keyword>
<proteinExistence type="predicted"/>
<reference evidence="6" key="1">
    <citation type="submission" date="2023-05" db="EMBL/GenBank/DDBJ databases">
        <title>Genome and transcriptome analyses reveal genes involved in the formation of fine ridges on petal epidermal cells in Hibiscus trionum.</title>
        <authorList>
            <person name="Koshimizu S."/>
            <person name="Masuda S."/>
            <person name="Ishii T."/>
            <person name="Shirasu K."/>
            <person name="Hoshino A."/>
            <person name="Arita M."/>
        </authorList>
    </citation>
    <scope>NUCLEOTIDE SEQUENCE</scope>
    <source>
        <strain evidence="6">Hamamatsu line</strain>
    </source>
</reference>
<dbReference type="EMBL" id="BSYR01000016">
    <property type="protein sequence ID" value="GMI79477.1"/>
    <property type="molecule type" value="Genomic_DNA"/>
</dbReference>
<keyword evidence="3" id="KW-0808">Transferase</keyword>
<gene>
    <name evidence="6" type="ORF">HRI_001617000</name>
</gene>
<evidence type="ECO:0000256" key="3">
    <source>
        <dbReference type="ARBA" id="ARBA00022679"/>
    </source>
</evidence>
<accession>A0A9W7HLB0</accession>
<evidence type="ECO:0000256" key="5">
    <source>
        <dbReference type="ARBA" id="ARBA00023180"/>
    </source>
</evidence>
<keyword evidence="7" id="KW-1185">Reference proteome</keyword>
<keyword evidence="2" id="KW-0328">Glycosyltransferase</keyword>
<dbReference type="GO" id="GO:0015020">
    <property type="term" value="F:glucuronosyltransferase activity"/>
    <property type="evidence" value="ECO:0007669"/>
    <property type="project" value="InterPro"/>
</dbReference>
<dbReference type="GO" id="GO:0016020">
    <property type="term" value="C:membrane"/>
    <property type="evidence" value="ECO:0007669"/>
    <property type="project" value="UniProtKB-SubCell"/>
</dbReference>
<dbReference type="Pfam" id="PF02485">
    <property type="entry name" value="Branch"/>
    <property type="match status" value="1"/>
</dbReference>
<protein>
    <submittedName>
        <fullName evidence="6">Uncharacterized protein</fullName>
    </submittedName>
</protein>
<dbReference type="AlphaFoldDB" id="A0A9W7HLB0"/>
<evidence type="ECO:0000313" key="6">
    <source>
        <dbReference type="EMBL" id="GMI79477.1"/>
    </source>
</evidence>
<evidence type="ECO:0000256" key="4">
    <source>
        <dbReference type="ARBA" id="ARBA00023136"/>
    </source>
</evidence>
<dbReference type="OrthoDB" id="2019572at2759"/>
<name>A0A9W7HLB0_HIBTR</name>
<dbReference type="PANTHER" id="PTHR45719:SF7">
    <property type="entry name" value="OS01G0201100 PROTEIN"/>
    <property type="match status" value="1"/>
</dbReference>
<evidence type="ECO:0000256" key="2">
    <source>
        <dbReference type="ARBA" id="ARBA00022676"/>
    </source>
</evidence>
<sequence>MVPLKMEKKYMFSVVISSLVCTFILVTSLNMGLVSSVYKINSFSKVKLDTPPPPPPGPALPRFAYLVSGSKGDLEKLWRTLHALYHPRNEYVVHLDLEAPQEDRMALASRIDNHTIFSKVGNVYMITKANMITYRGPTMVANTLHACAILLKRNKDWDWFINLSASDYPLVTQDDLLYAFTNISRDLNFIEHTSNLGWKAGQRAMPLIVDPGLYMSTKSDIYLATPRRALPTSFKLFTGSAWMVLSRSFVEFCVWGWNNLPRTLLMYYTNFVSSPKGYFQTVVCNIPEFVKTVVNHDLHYISWDTPPKQHPHILNINDTEKIIRSNAAFARKFIQDDPVLDKIDTDLLGRENWSFTPGAWCSGKPTCSEVGDLNKIRPGPGAQRLNQLVTGLVMKANNGQDQCK</sequence>
<keyword evidence="5" id="KW-0325">Glycoprotein</keyword>